<dbReference type="Gene3D" id="3.90.1150.210">
    <property type="entry name" value="F-actin capping protein, beta subunit"/>
    <property type="match status" value="1"/>
</dbReference>
<dbReference type="GO" id="GO:0051490">
    <property type="term" value="P:negative regulation of filopodium assembly"/>
    <property type="evidence" value="ECO:0007669"/>
    <property type="project" value="TreeGrafter"/>
</dbReference>
<organism evidence="8 9">
    <name type="scientific">Rotaria magnacalcarata</name>
    <dbReference type="NCBI Taxonomy" id="392030"/>
    <lineage>
        <taxon>Eukaryota</taxon>
        <taxon>Metazoa</taxon>
        <taxon>Spiralia</taxon>
        <taxon>Gnathifera</taxon>
        <taxon>Rotifera</taxon>
        <taxon>Eurotatoria</taxon>
        <taxon>Bdelloidea</taxon>
        <taxon>Philodinida</taxon>
        <taxon>Philodinidae</taxon>
        <taxon>Rotaria</taxon>
    </lineage>
</organism>
<keyword evidence="7" id="KW-0175">Coiled coil</keyword>
<gene>
    <name evidence="8" type="ORF">MBJ925_LOCUS12525</name>
</gene>
<evidence type="ECO:0000256" key="5">
    <source>
        <dbReference type="ARBA" id="ARBA00023203"/>
    </source>
</evidence>
<evidence type="ECO:0000256" key="4">
    <source>
        <dbReference type="ARBA" id="ARBA00022490"/>
    </source>
</evidence>
<dbReference type="InterPro" id="IPR043175">
    <property type="entry name" value="CAPZB_N"/>
</dbReference>
<dbReference type="PANTHER" id="PTHR10619:SF0">
    <property type="entry name" value="F-ACTIN-CAPPING PROTEIN SUBUNIT BETA ISOFORMS 1 AND 2"/>
    <property type="match status" value="1"/>
</dbReference>
<evidence type="ECO:0000256" key="6">
    <source>
        <dbReference type="ARBA" id="ARBA00023212"/>
    </source>
</evidence>
<dbReference type="AlphaFoldDB" id="A0A816PFW4"/>
<protein>
    <recommendedName>
        <fullName evidence="10">F-actin-capping protein subunit beta</fullName>
    </recommendedName>
</protein>
<keyword evidence="3" id="KW-0117">Actin capping</keyword>
<dbReference type="InterPro" id="IPR037282">
    <property type="entry name" value="CapZ_alpha/beta"/>
</dbReference>
<keyword evidence="6" id="KW-0206">Cytoskeleton</keyword>
<accession>A0A816PFW4</accession>
<comment type="similarity">
    <text evidence="2">Belongs to the F-actin-capping protein beta subunit family.</text>
</comment>
<evidence type="ECO:0008006" key="10">
    <source>
        <dbReference type="Google" id="ProtNLM"/>
    </source>
</evidence>
<dbReference type="GO" id="GO:0000902">
    <property type="term" value="P:cell morphogenesis"/>
    <property type="evidence" value="ECO:0007669"/>
    <property type="project" value="TreeGrafter"/>
</dbReference>
<dbReference type="Gene3D" id="1.20.58.570">
    <property type="match status" value="1"/>
</dbReference>
<evidence type="ECO:0000313" key="9">
    <source>
        <dbReference type="Proteomes" id="UP000663824"/>
    </source>
</evidence>
<dbReference type="InterPro" id="IPR042276">
    <property type="entry name" value="CapZ_alpha/beta_2"/>
</dbReference>
<dbReference type="GO" id="GO:0008290">
    <property type="term" value="C:F-actin capping protein complex"/>
    <property type="evidence" value="ECO:0007669"/>
    <property type="project" value="InterPro"/>
</dbReference>
<dbReference type="GO" id="GO:0010591">
    <property type="term" value="P:regulation of lamellipodium assembly"/>
    <property type="evidence" value="ECO:0007669"/>
    <property type="project" value="TreeGrafter"/>
</dbReference>
<evidence type="ECO:0000256" key="3">
    <source>
        <dbReference type="ARBA" id="ARBA00022467"/>
    </source>
</evidence>
<dbReference type="Gene3D" id="1.20.5.1180">
    <property type="entry name" value="Geminin coiled-coil domain"/>
    <property type="match status" value="1"/>
</dbReference>
<evidence type="ECO:0000256" key="2">
    <source>
        <dbReference type="ARBA" id="ARBA00006039"/>
    </source>
</evidence>
<dbReference type="Pfam" id="PF01115">
    <property type="entry name" value="F_actin_cap_B"/>
    <property type="match status" value="1"/>
</dbReference>
<comment type="caution">
    <text evidence="8">The sequence shown here is derived from an EMBL/GenBank/DDBJ whole genome shotgun (WGS) entry which is preliminary data.</text>
</comment>
<reference evidence="8" key="1">
    <citation type="submission" date="2021-02" db="EMBL/GenBank/DDBJ databases">
        <authorList>
            <person name="Nowell W R."/>
        </authorList>
    </citation>
    <scope>NUCLEOTIDE SEQUENCE</scope>
</reference>
<dbReference type="PRINTS" id="PR00192">
    <property type="entry name" value="FACTINCAPB"/>
</dbReference>
<dbReference type="SUPFAM" id="SSF90096">
    <property type="entry name" value="Subunits of heterodimeric actin filament capping protein Capz"/>
    <property type="match status" value="1"/>
</dbReference>
<proteinExistence type="inferred from homology"/>
<dbReference type="FunFam" id="1.20.58.570:FF:000001">
    <property type="entry name" value="F-actin-capping protein subunit beta"/>
    <property type="match status" value="1"/>
</dbReference>
<keyword evidence="5" id="KW-0009">Actin-binding</keyword>
<dbReference type="PANTHER" id="PTHR10619">
    <property type="entry name" value="F-ACTIN-CAPPING PROTEIN SUBUNIT BETA"/>
    <property type="match status" value="1"/>
</dbReference>
<dbReference type="SUPFAM" id="SSF111469">
    <property type="entry name" value="Geminin coiled-coil domain"/>
    <property type="match status" value="1"/>
</dbReference>
<comment type="subcellular location">
    <subcellularLocation>
        <location evidence="1">Cytoplasm</location>
        <location evidence="1">Cytoskeleton</location>
    </subcellularLocation>
</comment>
<evidence type="ECO:0000313" key="8">
    <source>
        <dbReference type="EMBL" id="CAF2048062.1"/>
    </source>
</evidence>
<evidence type="ECO:0000256" key="7">
    <source>
        <dbReference type="SAM" id="Coils"/>
    </source>
</evidence>
<dbReference type="GO" id="GO:0051016">
    <property type="term" value="P:barbed-end actin filament capping"/>
    <property type="evidence" value="ECO:0007669"/>
    <property type="project" value="InterPro"/>
</dbReference>
<dbReference type="Proteomes" id="UP000663824">
    <property type="component" value="Unassembled WGS sequence"/>
</dbReference>
<dbReference type="InterPro" id="IPR001698">
    <property type="entry name" value="CAPZB"/>
</dbReference>
<sequence length="407" mass="47299">MLSNITTSTSIESQFDSALDLIRHLRPQQVEKNLSNINDLVLDLTEEFLLDIVNQPLKVLRDRIVGKDYLLCDYNRNGDSYRSPWTNTYTPPSNGNLPSDSLRQLEIEANQMFEQYDKMPFDSGVSSVYFWNLENGFAGVILIKKFYHGSSTREGCRDSIHVVVVEEKQNDHSAHYKLTSTVMLWLNTDKTMSGMMNLTGKLIQQLESDHQIADFSQHIINIGTIVEQMENKIHQTLNSSYSGKTKDILNSLYNSGNIDESSNVTNKSNYLNNILMEGKNMSDVDFKIFIKNQAPNFYWEILAERARIKLVDQLRENQQLHELLDELINERGELEEKKQQYENFKNIIESTNGINSLLLFKMLQLVQQKQQLAQEKQQLAQEKQQLTEEKQQWLQEKHELLQIIKKK</sequence>
<dbReference type="GO" id="GO:0051015">
    <property type="term" value="F:actin filament binding"/>
    <property type="evidence" value="ECO:0007669"/>
    <property type="project" value="TreeGrafter"/>
</dbReference>
<dbReference type="EMBL" id="CAJNRE010005657">
    <property type="protein sequence ID" value="CAF2048062.1"/>
    <property type="molecule type" value="Genomic_DNA"/>
</dbReference>
<evidence type="ECO:0000256" key="1">
    <source>
        <dbReference type="ARBA" id="ARBA00004245"/>
    </source>
</evidence>
<name>A0A816PFW4_9BILA</name>
<keyword evidence="4" id="KW-0963">Cytoplasm</keyword>
<feature type="coiled-coil region" evidence="7">
    <location>
        <begin position="310"/>
        <end position="403"/>
    </location>
</feature>